<reference evidence="2" key="1">
    <citation type="journal article" date="2019" name="Int. J. Syst. Evol. Microbiol.">
        <title>The Global Catalogue of Microorganisms (GCM) 10K type strain sequencing project: providing services to taxonomists for standard genome sequencing and annotation.</title>
        <authorList>
            <consortium name="The Broad Institute Genomics Platform"/>
            <consortium name="The Broad Institute Genome Sequencing Center for Infectious Disease"/>
            <person name="Wu L."/>
            <person name="Ma J."/>
        </authorList>
    </citation>
    <scope>NUCLEOTIDE SEQUENCE [LARGE SCALE GENOMIC DNA]</scope>
    <source>
        <strain evidence="2">CGMCC 1.16031</strain>
    </source>
</reference>
<accession>A0ABW1XJ53</accession>
<proteinExistence type="predicted"/>
<dbReference type="EMBL" id="JBHSUS010000001">
    <property type="protein sequence ID" value="MFC6439392.1"/>
    <property type="molecule type" value="Genomic_DNA"/>
</dbReference>
<evidence type="ECO:0000313" key="1">
    <source>
        <dbReference type="EMBL" id="MFC6439392.1"/>
    </source>
</evidence>
<evidence type="ECO:0000313" key="2">
    <source>
        <dbReference type="Proteomes" id="UP001596364"/>
    </source>
</evidence>
<keyword evidence="2" id="KW-1185">Reference proteome</keyword>
<dbReference type="Proteomes" id="UP001596364">
    <property type="component" value="Unassembled WGS sequence"/>
</dbReference>
<dbReference type="RefSeq" id="WP_377148506.1">
    <property type="nucleotide sequence ID" value="NZ_JBHSUS010000001.1"/>
</dbReference>
<protein>
    <recommendedName>
        <fullName evidence="3">Hook-length control protein FliK</fullName>
    </recommendedName>
</protein>
<name>A0ABW1XJ53_9ALTE</name>
<organism evidence="1 2">
    <name type="scientific">Pseudobowmanella zhangzhouensis</name>
    <dbReference type="NCBI Taxonomy" id="1537679"/>
    <lineage>
        <taxon>Bacteria</taxon>
        <taxon>Pseudomonadati</taxon>
        <taxon>Pseudomonadota</taxon>
        <taxon>Gammaproteobacteria</taxon>
        <taxon>Alteromonadales</taxon>
        <taxon>Alteromonadaceae</taxon>
    </lineage>
</organism>
<evidence type="ECO:0008006" key="3">
    <source>
        <dbReference type="Google" id="ProtNLM"/>
    </source>
</evidence>
<gene>
    <name evidence="1" type="ORF">ACFP85_04410</name>
</gene>
<sequence length="622" mass="68149">MLPINIDIKTPSATPLTEAISRVNSLSLQLPARIAVFAAEQILQITPLTNQANSVANRFASAPSPTLQTPFIRINGEPPQNIPVQLHLPANQTQLAIGSLVQQEILPLTPKYLPPLLEIASSVTHNAPRQTLFTVPATFTMPAPAQVMLKLDSSTLAMLVPADLPLRSEAPVQLTLSRLATNWQIQVQHPGGNLQWQPQPAEVKDLLQKVLPQQPLSLNFLLDGKSSEVIGKLAPQAVPPALRDILQPLLDRAQPRIVDGQRQPTPMISKPTLSIAIQDNQPVLRFSSPSHALATITLDKSAVQKLQQLLSHPNASVPIPQNSGPDPIRALQRQVVSQQQAPIESLINLITLAQEVNDSGSNELKTLLAPRIKQILSALPQATPDDSARLQRLLSQPAILSSPATFTAVQPKQGFVAGIVAMLQLMFASRLSKDQPELLLKLPEISSSDKPPSATQARGLWQDLTQLEQKHQLLKTLRGSLANHTANRLQQSDSTGTAQSLYYHFAVPHGEQAREIELLIREEPEQSDQAKGANRQHWHLSMRLSLEANNALLANVDLYADGLELNIYAADDSTVMRVKRVLPLLLKRFEALGIDILQSRCEVGKIPDSLKQHPYHLIETRA</sequence>
<comment type="caution">
    <text evidence="1">The sequence shown here is derived from an EMBL/GenBank/DDBJ whole genome shotgun (WGS) entry which is preliminary data.</text>
</comment>